<feature type="region of interest" description="Disordered" evidence="8">
    <location>
        <begin position="344"/>
        <end position="371"/>
    </location>
</feature>
<comment type="subcellular location">
    <subcellularLocation>
        <location evidence="1">Nucleus</location>
    </subcellularLocation>
</comment>
<reference evidence="9" key="1">
    <citation type="submission" date="2022-12" db="EMBL/GenBank/DDBJ databases">
        <authorList>
            <person name="Brejova B."/>
        </authorList>
    </citation>
    <scope>NUCLEOTIDE SEQUENCE</scope>
</reference>
<feature type="region of interest" description="Disordered" evidence="8">
    <location>
        <begin position="64"/>
        <end position="94"/>
    </location>
</feature>
<feature type="region of interest" description="Disordered" evidence="8">
    <location>
        <begin position="458"/>
        <end position="481"/>
    </location>
</feature>
<dbReference type="GO" id="GO:0006281">
    <property type="term" value="P:DNA repair"/>
    <property type="evidence" value="ECO:0007669"/>
    <property type="project" value="UniProtKB-KW"/>
</dbReference>
<keyword evidence="4" id="KW-0233">DNA recombination</keyword>
<protein>
    <recommendedName>
        <fullName evidence="7">Structure-specific endonuclease subunit SLX4</fullName>
    </recommendedName>
</protein>
<dbReference type="Proteomes" id="UP001152885">
    <property type="component" value="Unassembled WGS sequence"/>
</dbReference>
<evidence type="ECO:0000313" key="9">
    <source>
        <dbReference type="EMBL" id="CAI5759486.1"/>
    </source>
</evidence>
<gene>
    <name evidence="9" type="ORF">CANVERA_P3999</name>
</gene>
<keyword evidence="10" id="KW-1185">Reference proteome</keyword>
<dbReference type="GO" id="GO:0033557">
    <property type="term" value="C:Slx1-Slx4 complex"/>
    <property type="evidence" value="ECO:0007669"/>
    <property type="project" value="InterPro"/>
</dbReference>
<evidence type="ECO:0000256" key="3">
    <source>
        <dbReference type="ARBA" id="ARBA00022763"/>
    </source>
</evidence>
<dbReference type="GO" id="GO:0006310">
    <property type="term" value="P:DNA recombination"/>
    <property type="evidence" value="ECO:0007669"/>
    <property type="project" value="UniProtKB-KW"/>
</dbReference>
<proteinExistence type="inferred from homology"/>
<keyword evidence="6" id="KW-0539">Nucleus</keyword>
<dbReference type="OrthoDB" id="5349119at2759"/>
<comment type="caution">
    <text evidence="9">The sequence shown here is derived from an EMBL/GenBank/DDBJ whole genome shotgun (WGS) entry which is preliminary data.</text>
</comment>
<evidence type="ECO:0000256" key="1">
    <source>
        <dbReference type="ARBA" id="ARBA00004123"/>
    </source>
</evidence>
<feature type="compositionally biased region" description="Low complexity" evidence="8">
    <location>
        <begin position="78"/>
        <end position="92"/>
    </location>
</feature>
<evidence type="ECO:0000256" key="2">
    <source>
        <dbReference type="ARBA" id="ARBA00006661"/>
    </source>
</evidence>
<evidence type="ECO:0000313" key="10">
    <source>
        <dbReference type="Proteomes" id="UP001152885"/>
    </source>
</evidence>
<evidence type="ECO:0000256" key="6">
    <source>
        <dbReference type="ARBA" id="ARBA00023242"/>
    </source>
</evidence>
<evidence type="ECO:0000256" key="5">
    <source>
        <dbReference type="ARBA" id="ARBA00023204"/>
    </source>
</evidence>
<sequence>MTKVDNDLNKISEYEVETNDEVYFNSTQMQSAHEQLLSQQKQEERSKLAISKLNVFKNNDDSVDFVKPNTTKPKKFKSTNNVSKKNNKSMSSKVRESYESNKLSYFARNQSKITDFIQGLNKLEDIHKIKQSKEVEIYTPKEWQLLIRHIKLKFPDLSTKNKKSLKEINKKIVENQNATQQSIDNEECSLWDHAKSQPESALSNDELKWLYDLDEEQMNYNGSSFLDVEDESDCMTPPFVVTLSQNDKDKSNHMESINIHIENESSDHLQQENLNLPTQTDTEIISDSESDIEELKFSKVQVFQTIYEETTNESRQRIPEFDPLISFQSFPITVKYQRQGGELEVTSSQPETINGDPVMTPGSQQRPIEVSSDDNLEKISPLKTPTKKKNQNFISPLKVIPESVEHSQLNNETGDETDEEIIVSSDAESVYSTAKENFESNRTSSIKRPSQPSLLKLIESSSSSDVDIDDDYPTSSMPLPKNLNRKTLKTSVLEIPRALNVKDYDDEKHHIKLRNLNDGKKEVINIDEIPDSEYSEDEDICIIEITREMEDNNKPNKSDTSILQVPSSPGVISDETILTTNISNLQFHELKELFKQFNLKPVQGKLKMIEIIENLTFLIKPVNILTLTSQEFQDEVFKNITNLIRQDNEFYETILTYKPIKLTTLQDWLNRQDFLIELDVLRLYCDNNLITTTNQD</sequence>
<accession>A0A9W4TXI3</accession>
<keyword evidence="3" id="KW-0227">DNA damage</keyword>
<dbReference type="Pfam" id="PF09494">
    <property type="entry name" value="Slx4"/>
    <property type="match status" value="1"/>
</dbReference>
<dbReference type="InterPro" id="IPR018574">
    <property type="entry name" value="Structure-sp_endonuc_su_Slx4"/>
</dbReference>
<dbReference type="GO" id="GO:0006260">
    <property type="term" value="P:DNA replication"/>
    <property type="evidence" value="ECO:0007669"/>
    <property type="project" value="InterPro"/>
</dbReference>
<evidence type="ECO:0000256" key="7">
    <source>
        <dbReference type="ARBA" id="ARBA00029496"/>
    </source>
</evidence>
<name>A0A9W4TXI3_9ASCO</name>
<dbReference type="EMBL" id="CANTUO010000004">
    <property type="protein sequence ID" value="CAI5759486.1"/>
    <property type="molecule type" value="Genomic_DNA"/>
</dbReference>
<organism evidence="9 10">
    <name type="scientific">Candida verbasci</name>
    <dbReference type="NCBI Taxonomy" id="1227364"/>
    <lineage>
        <taxon>Eukaryota</taxon>
        <taxon>Fungi</taxon>
        <taxon>Dikarya</taxon>
        <taxon>Ascomycota</taxon>
        <taxon>Saccharomycotina</taxon>
        <taxon>Pichiomycetes</taxon>
        <taxon>Debaryomycetaceae</taxon>
        <taxon>Candida/Lodderomyces clade</taxon>
        <taxon>Candida</taxon>
    </lineage>
</organism>
<evidence type="ECO:0000256" key="8">
    <source>
        <dbReference type="SAM" id="MobiDB-lite"/>
    </source>
</evidence>
<keyword evidence="5" id="KW-0234">DNA repair</keyword>
<dbReference type="AlphaFoldDB" id="A0A9W4TXI3"/>
<comment type="similarity">
    <text evidence="2">Belongs to the SLX4 family.</text>
</comment>
<evidence type="ECO:0000256" key="4">
    <source>
        <dbReference type="ARBA" id="ARBA00023172"/>
    </source>
</evidence>